<feature type="compositionally biased region" description="Polar residues" evidence="10">
    <location>
        <begin position="1157"/>
        <end position="1174"/>
    </location>
</feature>
<evidence type="ECO:0000256" key="3">
    <source>
        <dbReference type="ARBA" id="ARBA00022692"/>
    </source>
</evidence>
<comment type="similarity">
    <text evidence="2">Belongs to the immunoglobulin superfamily. DCC family.</text>
</comment>
<dbReference type="InterPro" id="IPR013098">
    <property type="entry name" value="Ig_I-set"/>
</dbReference>
<feature type="region of interest" description="Disordered" evidence="10">
    <location>
        <begin position="1115"/>
        <end position="1137"/>
    </location>
</feature>
<dbReference type="InterPro" id="IPR036116">
    <property type="entry name" value="FN3_sf"/>
</dbReference>
<feature type="transmembrane region" description="Helical" evidence="11">
    <location>
        <begin position="1080"/>
        <end position="1105"/>
    </location>
</feature>
<dbReference type="Ensembl" id="ENSCCRT00000067253.2">
    <property type="protein sequence ID" value="ENSCCRP00000062045.2"/>
    <property type="gene ID" value="ENSCCRG00000028503.2"/>
</dbReference>
<dbReference type="Pfam" id="PF00041">
    <property type="entry name" value="fn3"/>
    <property type="match status" value="6"/>
</dbReference>
<feature type="domain" description="Fibronectin type-III" evidence="14">
    <location>
        <begin position="616"/>
        <end position="710"/>
    </location>
</feature>
<protein>
    <submittedName>
        <fullName evidence="15">Neogenin 1a</fullName>
    </submittedName>
</protein>
<reference evidence="15" key="1">
    <citation type="submission" date="2025-08" db="UniProtKB">
        <authorList>
            <consortium name="Ensembl"/>
        </authorList>
    </citation>
    <scope>IDENTIFICATION</scope>
</reference>
<feature type="domain" description="Ig-like" evidence="13">
    <location>
        <begin position="222"/>
        <end position="316"/>
    </location>
</feature>
<dbReference type="PANTHER" id="PTHR44170">
    <property type="entry name" value="PROTEIN SIDEKICK"/>
    <property type="match status" value="1"/>
</dbReference>
<dbReference type="GO" id="GO:0098609">
    <property type="term" value="P:cell-cell adhesion"/>
    <property type="evidence" value="ECO:0007669"/>
    <property type="project" value="TreeGrafter"/>
</dbReference>
<dbReference type="SMART" id="SM00408">
    <property type="entry name" value="IGc2"/>
    <property type="match status" value="4"/>
</dbReference>
<feature type="domain" description="Ig-like" evidence="13">
    <location>
        <begin position="33"/>
        <end position="128"/>
    </location>
</feature>
<dbReference type="Pfam" id="PF06583">
    <property type="entry name" value="Neogenin_C"/>
    <property type="match status" value="2"/>
</dbReference>
<keyword evidence="6 11" id="KW-0472">Membrane</keyword>
<feature type="signal peptide" evidence="12">
    <location>
        <begin position="1"/>
        <end position="22"/>
    </location>
</feature>
<dbReference type="InterPro" id="IPR003961">
    <property type="entry name" value="FN3_dom"/>
</dbReference>
<dbReference type="SMART" id="SM00060">
    <property type="entry name" value="FN3"/>
    <property type="match status" value="6"/>
</dbReference>
<dbReference type="FunFam" id="2.60.40.10:FF:000551">
    <property type="entry name" value="Protogenin A"/>
    <property type="match status" value="1"/>
</dbReference>
<dbReference type="InterPro" id="IPR013783">
    <property type="entry name" value="Ig-like_fold"/>
</dbReference>
<dbReference type="SUPFAM" id="SSF48726">
    <property type="entry name" value="Immunoglobulin"/>
    <property type="match status" value="3"/>
</dbReference>
<dbReference type="Proteomes" id="UP001108240">
    <property type="component" value="Unplaced"/>
</dbReference>
<dbReference type="FunFam" id="2.60.40.10:FF:000106">
    <property type="entry name" value="Neogenin isoform 1"/>
    <property type="match status" value="1"/>
</dbReference>
<dbReference type="FunFam" id="2.60.40.10:FF:000004">
    <property type="entry name" value="DCC isoform 1"/>
    <property type="match status" value="2"/>
</dbReference>
<evidence type="ECO:0000256" key="10">
    <source>
        <dbReference type="SAM" id="MobiDB-lite"/>
    </source>
</evidence>
<feature type="domain" description="Fibronectin type-III" evidence="14">
    <location>
        <begin position="521"/>
        <end position="611"/>
    </location>
</feature>
<feature type="region of interest" description="Disordered" evidence="10">
    <location>
        <begin position="1153"/>
        <end position="1177"/>
    </location>
</feature>
<name>A0A8C1DG39_CYPCA</name>
<feature type="domain" description="Fibronectin type-III" evidence="14">
    <location>
        <begin position="939"/>
        <end position="1036"/>
    </location>
</feature>
<keyword evidence="3 11" id="KW-0812">Transmembrane</keyword>
<dbReference type="SMART" id="SM00409">
    <property type="entry name" value="IG"/>
    <property type="match status" value="4"/>
</dbReference>
<sequence>MAERGARLLLSLFCLTITVSHAEKGSAVRNFSPFQFSTEPSDTLAVRGAQTLLNCSVHSEFPAKIEWKKDGSFLSLASDDRRQVLADGSLLISSVVHSKHNKPDEGVYQCVATIDNLGTIISRTARLSVAGIPRYLSQPEAASVRVGDSHVLNCEVNPDLVSFIRWEQNKEPVELDQRVFTLPSGALVISNATEADAGLYRCVIDNAGPTKTSEEAEIQILPESGEERTLEFLLEPQHVSKVIGESVLLPCVVTGHPTAYVTWTHKDQLIEYSKGRFEVLGGGSLRILSLTEEDAGVYSCMADSVSGSIEAQTVLTLKASPQFLKKPANIYAHEATDVTFECEVTGSPAPTIKWVKNGDAVIPSDYFKIIKEQNLLVLGLVKSDEGFYQCLAENDAGNVQSSAQLIILDQGSRGSAGPTPSAPRDVVASLVSTRFIKLTWRLPAEPHGDDVTYSVYYSLEGNNRERIVNTSRPGEMQVTIQNLMPDTKYSFRVVAHNRNGPGESSAPLRVATQPEVQVPGPAPNLHAVVMSPTTVSLSWDMPLTGNGEIQNYKIYYMEKGMDSEQDLDVNTLSYTMTGLKKFTEYSFRVVAYNKHGPGVSTEDISVRTYSDVPSAPPQNTTFEVLNSKSIMVRWQPPPADAQNGEITGYKIRYRKGTRKSEAAEITSGSQLYQLIDGLQRGTEYMLRVSAITVNGTGPATDWTTAETFESDLDETTVPDVPSSLHVRPLVNSIVVSWTPPENQDIVVRGYTIGYGIGSPHAQTIKVDYKQRYYTIENLNPSSHYVITLKAFNNVGEGIPVYESAVTRPQSDPIDPDVDLYELFHAPYTPVPDPLPILPPVGVQASVLSHDTIKVTWADNSLPKNQKITDARYYTVRWKTNIPANTKFKVANTTTLTHTVAGLKPNTLYEFSVMVTKGRRTSTWSMTAHGTTFEAIPSSAPKDVTVVSKEGRPRTIIVNWQPPSEANGKITGYIIYYSTDVNAEVHDWVIEPVVGNRLTHQIQELTLDTTYYFKIQARNSKGMGPMSEAVQFRTPKAESSDKMANDQAPGILVKSGRPSAPEQGFGSVGKTDMSGTGDNHILIIVIIVSVGAFTIILVVVGAFLCTRRTTTQQKKKRAACKSANGSHKYKGNSKDLKPPDLWIHHERLELKPIDKSPETNPVMTDTPIPRTSQDITPVDASMDPMLQRRNSYRESVRNIPSADLLPPSGQPCCTTDLSETDISYHSSAAEEEPVFTTPTAHVRPTHPLKSFAVPAIPAHSMYDSAALPSTPLLSHTGPHSVKTASIGTLGRTRTPMPVIVPSAPDVSESSRLHEDAGSNYETDELTEEMAHLEGLMKDLNAITTA</sequence>
<dbReference type="FunFam" id="2.60.40.10:FF:000101">
    <property type="entry name" value="Neogenin isoform 1"/>
    <property type="match status" value="1"/>
</dbReference>
<evidence type="ECO:0000256" key="7">
    <source>
        <dbReference type="ARBA" id="ARBA00023157"/>
    </source>
</evidence>
<keyword evidence="8" id="KW-0325">Glycoprotein</keyword>
<feature type="domain" description="Ig-like" evidence="13">
    <location>
        <begin position="133"/>
        <end position="219"/>
    </location>
</feature>
<dbReference type="SUPFAM" id="SSF49265">
    <property type="entry name" value="Fibronectin type III"/>
    <property type="match status" value="4"/>
</dbReference>
<keyword evidence="7" id="KW-1015">Disulfide bond</keyword>
<dbReference type="CDD" id="cd00063">
    <property type="entry name" value="FN3"/>
    <property type="match status" value="6"/>
</dbReference>
<comment type="subcellular location">
    <subcellularLocation>
        <location evidence="1">Membrane</location>
        <topology evidence="1">Single-pass type I membrane protein</topology>
    </subcellularLocation>
</comment>
<dbReference type="PROSITE" id="PS50853">
    <property type="entry name" value="FN3"/>
    <property type="match status" value="6"/>
</dbReference>
<evidence type="ECO:0000256" key="6">
    <source>
        <dbReference type="ARBA" id="ARBA00023136"/>
    </source>
</evidence>
<dbReference type="Pfam" id="PF13895">
    <property type="entry name" value="Ig_2"/>
    <property type="match status" value="1"/>
</dbReference>
<evidence type="ECO:0000256" key="5">
    <source>
        <dbReference type="ARBA" id="ARBA00022989"/>
    </source>
</evidence>
<feature type="domain" description="Fibronectin type-III" evidence="14">
    <location>
        <begin position="422"/>
        <end position="515"/>
    </location>
</feature>
<evidence type="ECO:0000256" key="11">
    <source>
        <dbReference type="SAM" id="Phobius"/>
    </source>
</evidence>
<dbReference type="Pfam" id="PF07679">
    <property type="entry name" value="I-set"/>
    <property type="match status" value="2"/>
</dbReference>
<keyword evidence="4" id="KW-0677">Repeat</keyword>
<evidence type="ECO:0000256" key="12">
    <source>
        <dbReference type="SAM" id="SignalP"/>
    </source>
</evidence>
<evidence type="ECO:0000256" key="1">
    <source>
        <dbReference type="ARBA" id="ARBA00004479"/>
    </source>
</evidence>
<evidence type="ECO:0000313" key="15">
    <source>
        <dbReference type="Ensembl" id="ENSCCRP00000062045.2"/>
    </source>
</evidence>
<dbReference type="CDD" id="cd00096">
    <property type="entry name" value="Ig"/>
    <property type="match status" value="1"/>
</dbReference>
<organism evidence="15 16">
    <name type="scientific">Cyprinus carpio carpio</name>
    <dbReference type="NCBI Taxonomy" id="630221"/>
    <lineage>
        <taxon>Eukaryota</taxon>
        <taxon>Metazoa</taxon>
        <taxon>Chordata</taxon>
        <taxon>Craniata</taxon>
        <taxon>Vertebrata</taxon>
        <taxon>Euteleostomi</taxon>
        <taxon>Actinopterygii</taxon>
        <taxon>Neopterygii</taxon>
        <taxon>Teleostei</taxon>
        <taxon>Ostariophysi</taxon>
        <taxon>Cypriniformes</taxon>
        <taxon>Cyprinidae</taxon>
        <taxon>Cyprininae</taxon>
        <taxon>Cyprinus</taxon>
    </lineage>
</organism>
<dbReference type="PRINTS" id="PR00014">
    <property type="entry name" value="FNTYPEIII"/>
</dbReference>
<evidence type="ECO:0000256" key="4">
    <source>
        <dbReference type="ARBA" id="ARBA00022737"/>
    </source>
</evidence>
<proteinExistence type="inferred from homology"/>
<dbReference type="InterPro" id="IPR003598">
    <property type="entry name" value="Ig_sub2"/>
</dbReference>
<dbReference type="InterPro" id="IPR007110">
    <property type="entry name" value="Ig-like_dom"/>
</dbReference>
<dbReference type="FunFam" id="2.60.40.10:FF:000187">
    <property type="entry name" value="neogenin isoform X2"/>
    <property type="match status" value="1"/>
</dbReference>
<evidence type="ECO:0000313" key="16">
    <source>
        <dbReference type="Proteomes" id="UP001108240"/>
    </source>
</evidence>
<dbReference type="FunFam" id="2.60.40.10:FF:000133">
    <property type="entry name" value="Neogenin isoform 1"/>
    <property type="match status" value="1"/>
</dbReference>
<evidence type="ECO:0000256" key="9">
    <source>
        <dbReference type="ARBA" id="ARBA00023319"/>
    </source>
</evidence>
<keyword evidence="5 11" id="KW-1133">Transmembrane helix</keyword>
<dbReference type="PANTHER" id="PTHR44170:SF14">
    <property type="entry name" value="NEOGENIN"/>
    <property type="match status" value="1"/>
</dbReference>
<evidence type="ECO:0000256" key="8">
    <source>
        <dbReference type="ARBA" id="ARBA00023180"/>
    </source>
</evidence>
<keyword evidence="9" id="KW-0393">Immunoglobulin domain</keyword>
<keyword evidence="12" id="KW-0732">Signal</keyword>
<dbReference type="Pfam" id="PF13927">
    <property type="entry name" value="Ig_3"/>
    <property type="match status" value="1"/>
</dbReference>
<dbReference type="PROSITE" id="PS50835">
    <property type="entry name" value="IG_LIKE"/>
    <property type="match status" value="4"/>
</dbReference>
<feature type="domain" description="Ig-like" evidence="13">
    <location>
        <begin position="321"/>
        <end position="406"/>
    </location>
</feature>
<dbReference type="InterPro" id="IPR036179">
    <property type="entry name" value="Ig-like_dom_sf"/>
</dbReference>
<feature type="domain" description="Fibronectin type-III" evidence="14">
    <location>
        <begin position="720"/>
        <end position="810"/>
    </location>
</feature>
<dbReference type="GeneTree" id="ENSGT00940000156684"/>
<dbReference type="InterPro" id="IPR010560">
    <property type="entry name" value="Neogenin_C"/>
</dbReference>
<keyword evidence="16" id="KW-1185">Reference proteome</keyword>
<dbReference type="GO" id="GO:0016020">
    <property type="term" value="C:membrane"/>
    <property type="evidence" value="ECO:0007669"/>
    <property type="project" value="UniProtKB-SubCell"/>
</dbReference>
<evidence type="ECO:0000259" key="13">
    <source>
        <dbReference type="PROSITE" id="PS50835"/>
    </source>
</evidence>
<dbReference type="InterPro" id="IPR003599">
    <property type="entry name" value="Ig_sub"/>
</dbReference>
<dbReference type="FunFam" id="2.60.40.10:FF:000216">
    <property type="entry name" value="neogenin isoform X1"/>
    <property type="match status" value="1"/>
</dbReference>
<dbReference type="FunFam" id="2.60.40.10:FF:000189">
    <property type="entry name" value="Neogenin isoform 3"/>
    <property type="match status" value="1"/>
</dbReference>
<accession>A0A8C1DG39</accession>
<dbReference type="CDD" id="cd05722">
    <property type="entry name" value="IgI_1_Neogenin_like"/>
    <property type="match status" value="1"/>
</dbReference>
<feature type="domain" description="Fibronectin type-III" evidence="14">
    <location>
        <begin position="838"/>
        <end position="934"/>
    </location>
</feature>
<evidence type="ECO:0000256" key="2">
    <source>
        <dbReference type="ARBA" id="ARBA00009588"/>
    </source>
</evidence>
<feature type="chain" id="PRO_5039892828" evidence="12">
    <location>
        <begin position="23"/>
        <end position="1344"/>
    </location>
</feature>
<evidence type="ECO:0000259" key="14">
    <source>
        <dbReference type="PROSITE" id="PS50853"/>
    </source>
</evidence>
<dbReference type="Gene3D" id="2.60.40.10">
    <property type="entry name" value="Immunoglobulins"/>
    <property type="match status" value="10"/>
</dbReference>
<reference evidence="15" key="2">
    <citation type="submission" date="2025-09" db="UniProtKB">
        <authorList>
            <consortium name="Ensembl"/>
        </authorList>
    </citation>
    <scope>IDENTIFICATION</scope>
</reference>